<dbReference type="Pfam" id="PF00133">
    <property type="entry name" value="tRNA-synt_1"/>
    <property type="match status" value="1"/>
</dbReference>
<dbReference type="InterPro" id="IPR002303">
    <property type="entry name" value="Valyl-tRNA_ligase"/>
</dbReference>
<evidence type="ECO:0000256" key="4">
    <source>
        <dbReference type="ARBA" id="ARBA00022840"/>
    </source>
</evidence>
<evidence type="ECO:0000259" key="11">
    <source>
        <dbReference type="Pfam" id="PF00133"/>
    </source>
</evidence>
<dbReference type="FunFam" id="1.10.730.10:FF:000014">
    <property type="entry name" value="Valine--tRNA ligase"/>
    <property type="match status" value="1"/>
</dbReference>
<evidence type="ECO:0000256" key="9">
    <source>
        <dbReference type="ARBA" id="ARBA00047552"/>
    </source>
</evidence>
<dbReference type="InterPro" id="IPR009080">
    <property type="entry name" value="tRNAsynth_Ia_anticodon-bd"/>
</dbReference>
<evidence type="ECO:0000256" key="2">
    <source>
        <dbReference type="ARBA" id="ARBA00022598"/>
    </source>
</evidence>
<dbReference type="InterPro" id="IPR010978">
    <property type="entry name" value="tRNA-bd_arm"/>
</dbReference>
<dbReference type="Pfam" id="PF08264">
    <property type="entry name" value="Anticodon_1"/>
    <property type="match status" value="1"/>
</dbReference>
<dbReference type="OMA" id="NCARFIM"/>
<dbReference type="InterPro" id="IPR037118">
    <property type="entry name" value="Val-tRNA_synth_C_sf"/>
</dbReference>
<dbReference type="AlphaFoldDB" id="A0A0K9NY42"/>
<evidence type="ECO:0000313" key="15">
    <source>
        <dbReference type="Proteomes" id="UP000036987"/>
    </source>
</evidence>
<gene>
    <name evidence="14" type="ORF">ZOSMA_55G00220</name>
</gene>
<keyword evidence="3" id="KW-0547">Nucleotide-binding</keyword>
<dbReference type="CDD" id="cd07962">
    <property type="entry name" value="Anticodon_Ia_Val"/>
    <property type="match status" value="1"/>
</dbReference>
<dbReference type="PANTHER" id="PTHR11946">
    <property type="entry name" value="VALYL-TRNA SYNTHETASES"/>
    <property type="match status" value="1"/>
</dbReference>
<dbReference type="FunFam" id="1.10.287.380:FF:000001">
    <property type="entry name" value="Valine--tRNA ligase"/>
    <property type="match status" value="1"/>
</dbReference>
<dbReference type="EMBL" id="LFYR01001545">
    <property type="protein sequence ID" value="KMZ60972.1"/>
    <property type="molecule type" value="Genomic_DNA"/>
</dbReference>
<evidence type="ECO:0000259" key="12">
    <source>
        <dbReference type="Pfam" id="PF08264"/>
    </source>
</evidence>
<dbReference type="InterPro" id="IPR019499">
    <property type="entry name" value="Val-tRNA_synth_tRNA-bd"/>
</dbReference>
<keyword evidence="7" id="KW-0030">Aminoacyl-tRNA synthetase</keyword>
<evidence type="ECO:0000256" key="7">
    <source>
        <dbReference type="ARBA" id="ARBA00023146"/>
    </source>
</evidence>
<dbReference type="SUPFAM" id="SSF52374">
    <property type="entry name" value="Nucleotidylyl transferase"/>
    <property type="match status" value="1"/>
</dbReference>
<dbReference type="Gene3D" id="1.10.730.10">
    <property type="entry name" value="Isoleucyl-tRNA Synthetase, Domain 1"/>
    <property type="match status" value="1"/>
</dbReference>
<dbReference type="EC" id="6.1.1.9" evidence="1"/>
<reference evidence="15" key="1">
    <citation type="journal article" date="2016" name="Nature">
        <title>The genome of the seagrass Zostera marina reveals angiosperm adaptation to the sea.</title>
        <authorList>
            <person name="Olsen J.L."/>
            <person name="Rouze P."/>
            <person name="Verhelst B."/>
            <person name="Lin Y.-C."/>
            <person name="Bayer T."/>
            <person name="Collen J."/>
            <person name="Dattolo E."/>
            <person name="De Paoli E."/>
            <person name="Dittami S."/>
            <person name="Maumus F."/>
            <person name="Michel G."/>
            <person name="Kersting A."/>
            <person name="Lauritano C."/>
            <person name="Lohaus R."/>
            <person name="Toepel M."/>
            <person name="Tonon T."/>
            <person name="Vanneste K."/>
            <person name="Amirebrahimi M."/>
            <person name="Brakel J."/>
            <person name="Bostroem C."/>
            <person name="Chovatia M."/>
            <person name="Grimwood J."/>
            <person name="Jenkins J.W."/>
            <person name="Jueterbock A."/>
            <person name="Mraz A."/>
            <person name="Stam W.T."/>
            <person name="Tice H."/>
            <person name="Bornberg-Bauer E."/>
            <person name="Green P.J."/>
            <person name="Pearson G.A."/>
            <person name="Procaccini G."/>
            <person name="Duarte C.M."/>
            <person name="Schmutz J."/>
            <person name="Reusch T.B.H."/>
            <person name="Van de Peer Y."/>
        </authorList>
    </citation>
    <scope>NUCLEOTIDE SEQUENCE [LARGE SCALE GENOMIC DNA]</scope>
    <source>
        <strain evidence="15">cv. Finnish</strain>
    </source>
</reference>
<keyword evidence="5" id="KW-0648">Protein biosynthesis</keyword>
<evidence type="ECO:0000256" key="1">
    <source>
        <dbReference type="ARBA" id="ARBA00013169"/>
    </source>
</evidence>
<sequence length="538" mass="61548">MNNLFLVLNDHNNLTIIFQTYKHWLSNIKDWCISRQLWWGHRIPVWFIEGKDCEEDYIVARNTSDALEKARKKYGKDVEIYQESDVLDTWFSSALWPFSTLGWPDMSKDDFKNFYPTTVLETGHDILFFWVARMVMMGIEFTGNVPFSHIYLHGLIRDSQGRKMSKSLGNVINPIDTIKDYGTDALRFSVSLGTAGQDLNLSTERLVSNKAFTNKLWNAGKFVLQNLPDESDSSSWDTLLSLKFDTMESLINLPLTECWVISELHDLIDGVTCSYDKFSFGDAGREIYDFFWGDFADWYIEASKARLYHSGSVSAVIVAQSVLLYVFENILKLLHPFMPFVTEALWQALPHRRQALIISNWPKSSLPRNTKLVKRFENLQALTRCIRNVRAEYSVEPAKRISATIVANTDVIHYVSAEKEVLSLLSRLDLKNVNFTETPPDYAKHAVHLVVGEGLEAYLPLSDMVDISSEVQRLSKSLSKMQSEYDALLSQLSSPNFVERAPAKIVRGVREKANEAEEKISLTKNRLTLLESSISMTE</sequence>
<feature type="coiled-coil region" evidence="10">
    <location>
        <begin position="471"/>
        <end position="533"/>
    </location>
</feature>
<accession>A0A0K9NY42</accession>
<evidence type="ECO:0000259" key="13">
    <source>
        <dbReference type="Pfam" id="PF10458"/>
    </source>
</evidence>
<dbReference type="GO" id="GO:0006438">
    <property type="term" value="P:valyl-tRNA aminoacylation"/>
    <property type="evidence" value="ECO:0007669"/>
    <property type="project" value="InterPro"/>
</dbReference>
<evidence type="ECO:0000313" key="14">
    <source>
        <dbReference type="EMBL" id="KMZ60972.1"/>
    </source>
</evidence>
<evidence type="ECO:0000256" key="6">
    <source>
        <dbReference type="ARBA" id="ARBA00023054"/>
    </source>
</evidence>
<dbReference type="Gene3D" id="3.40.50.620">
    <property type="entry name" value="HUPs"/>
    <property type="match status" value="1"/>
</dbReference>
<dbReference type="PANTHER" id="PTHR11946:SF93">
    <property type="entry name" value="VALINE--TRNA LIGASE, CHLOROPLASTIC_MITOCHONDRIAL 2"/>
    <property type="match status" value="1"/>
</dbReference>
<feature type="domain" description="Aminoacyl-tRNA synthetase class Ia" evidence="11">
    <location>
        <begin position="19"/>
        <end position="202"/>
    </location>
</feature>
<keyword evidence="15" id="KW-1185">Reference proteome</keyword>
<dbReference type="InterPro" id="IPR014729">
    <property type="entry name" value="Rossmann-like_a/b/a_fold"/>
</dbReference>
<evidence type="ECO:0000256" key="5">
    <source>
        <dbReference type="ARBA" id="ARBA00022917"/>
    </source>
</evidence>
<comment type="caution">
    <text evidence="14">The sequence shown here is derived from an EMBL/GenBank/DDBJ whole genome shotgun (WGS) entry which is preliminary data.</text>
</comment>
<feature type="domain" description="Methionyl/Valyl/Leucyl/Isoleucyl-tRNA synthetase anticodon-binding" evidence="12">
    <location>
        <begin position="259"/>
        <end position="403"/>
    </location>
</feature>
<dbReference type="Pfam" id="PF10458">
    <property type="entry name" value="Val_tRNA-synt_C"/>
    <property type="match status" value="1"/>
</dbReference>
<evidence type="ECO:0000256" key="10">
    <source>
        <dbReference type="SAM" id="Coils"/>
    </source>
</evidence>
<evidence type="ECO:0000256" key="3">
    <source>
        <dbReference type="ARBA" id="ARBA00022741"/>
    </source>
</evidence>
<dbReference type="GO" id="GO:0005737">
    <property type="term" value="C:cytoplasm"/>
    <property type="evidence" value="ECO:0007669"/>
    <property type="project" value="InterPro"/>
</dbReference>
<dbReference type="InterPro" id="IPR033705">
    <property type="entry name" value="Anticodon_Ia_Val"/>
</dbReference>
<protein>
    <recommendedName>
        <fullName evidence="1">valine--tRNA ligase</fullName>
        <ecNumber evidence="1">6.1.1.9</ecNumber>
    </recommendedName>
    <alternativeName>
        <fullName evidence="8">Valyl-tRNA synthetase</fullName>
    </alternativeName>
</protein>
<proteinExistence type="predicted"/>
<keyword evidence="6 10" id="KW-0175">Coiled coil</keyword>
<dbReference type="InterPro" id="IPR013155">
    <property type="entry name" value="M/V/L/I-tRNA-synth_anticd-bd"/>
</dbReference>
<evidence type="ECO:0000256" key="8">
    <source>
        <dbReference type="ARBA" id="ARBA00029936"/>
    </source>
</evidence>
<feature type="domain" description="Valyl-tRNA synthetase tRNA-binding arm" evidence="13">
    <location>
        <begin position="466"/>
        <end position="530"/>
    </location>
</feature>
<dbReference type="GO" id="GO:0005524">
    <property type="term" value="F:ATP binding"/>
    <property type="evidence" value="ECO:0007669"/>
    <property type="project" value="UniProtKB-KW"/>
</dbReference>
<dbReference type="SUPFAM" id="SSF47323">
    <property type="entry name" value="Anticodon-binding domain of a subclass of class I aminoacyl-tRNA synthetases"/>
    <property type="match status" value="1"/>
</dbReference>
<dbReference type="InterPro" id="IPR002300">
    <property type="entry name" value="aa-tRNA-synth_Ia"/>
</dbReference>
<name>A0A0K9NY42_ZOSMR</name>
<keyword evidence="4" id="KW-0067">ATP-binding</keyword>
<comment type="catalytic activity">
    <reaction evidence="9">
        <text>tRNA(Val) + L-valine + ATP = L-valyl-tRNA(Val) + AMP + diphosphate</text>
        <dbReference type="Rhea" id="RHEA:10704"/>
        <dbReference type="Rhea" id="RHEA-COMP:9672"/>
        <dbReference type="Rhea" id="RHEA-COMP:9708"/>
        <dbReference type="ChEBI" id="CHEBI:30616"/>
        <dbReference type="ChEBI" id="CHEBI:33019"/>
        <dbReference type="ChEBI" id="CHEBI:57762"/>
        <dbReference type="ChEBI" id="CHEBI:78442"/>
        <dbReference type="ChEBI" id="CHEBI:78537"/>
        <dbReference type="ChEBI" id="CHEBI:456215"/>
        <dbReference type="EC" id="6.1.1.9"/>
    </reaction>
</comment>
<dbReference type="Gene3D" id="1.10.287.380">
    <property type="entry name" value="Valyl-tRNA synthetase, C-terminal domain"/>
    <property type="match status" value="1"/>
</dbReference>
<organism evidence="14 15">
    <name type="scientific">Zostera marina</name>
    <name type="common">Eelgrass</name>
    <dbReference type="NCBI Taxonomy" id="29655"/>
    <lineage>
        <taxon>Eukaryota</taxon>
        <taxon>Viridiplantae</taxon>
        <taxon>Streptophyta</taxon>
        <taxon>Embryophyta</taxon>
        <taxon>Tracheophyta</taxon>
        <taxon>Spermatophyta</taxon>
        <taxon>Magnoliopsida</taxon>
        <taxon>Liliopsida</taxon>
        <taxon>Zosteraceae</taxon>
        <taxon>Zostera</taxon>
    </lineage>
</organism>
<keyword evidence="2 14" id="KW-0436">Ligase</keyword>
<dbReference type="OrthoDB" id="629407at2759"/>
<dbReference type="GO" id="GO:0004832">
    <property type="term" value="F:valine-tRNA ligase activity"/>
    <property type="evidence" value="ECO:0007669"/>
    <property type="project" value="UniProtKB-EC"/>
</dbReference>
<dbReference type="STRING" id="29655.A0A0K9NY42"/>
<dbReference type="SUPFAM" id="SSF46589">
    <property type="entry name" value="tRNA-binding arm"/>
    <property type="match status" value="1"/>
</dbReference>
<dbReference type="PRINTS" id="PR00986">
    <property type="entry name" value="TRNASYNTHVAL"/>
</dbReference>
<dbReference type="Proteomes" id="UP000036987">
    <property type="component" value="Unassembled WGS sequence"/>
</dbReference>